<feature type="region of interest" description="Disordered" evidence="1">
    <location>
        <begin position="1"/>
        <end position="23"/>
    </location>
</feature>
<evidence type="ECO:0000256" key="1">
    <source>
        <dbReference type="SAM" id="MobiDB-lite"/>
    </source>
</evidence>
<accession>A0AAD7M9C6</accession>
<evidence type="ECO:0000313" key="3">
    <source>
        <dbReference type="Proteomes" id="UP001221757"/>
    </source>
</evidence>
<organism evidence="2 3">
    <name type="scientific">Mycena rosella</name>
    <name type="common">Pink bonnet</name>
    <name type="synonym">Agaricus rosellus</name>
    <dbReference type="NCBI Taxonomy" id="1033263"/>
    <lineage>
        <taxon>Eukaryota</taxon>
        <taxon>Fungi</taxon>
        <taxon>Dikarya</taxon>
        <taxon>Basidiomycota</taxon>
        <taxon>Agaricomycotina</taxon>
        <taxon>Agaricomycetes</taxon>
        <taxon>Agaricomycetidae</taxon>
        <taxon>Agaricales</taxon>
        <taxon>Marasmiineae</taxon>
        <taxon>Mycenaceae</taxon>
        <taxon>Mycena</taxon>
    </lineage>
</organism>
<evidence type="ECO:0000313" key="2">
    <source>
        <dbReference type="EMBL" id="KAJ7706651.1"/>
    </source>
</evidence>
<reference evidence="2" key="1">
    <citation type="submission" date="2023-03" db="EMBL/GenBank/DDBJ databases">
        <title>Massive genome expansion in bonnet fungi (Mycena s.s.) driven by repeated elements and novel gene families across ecological guilds.</title>
        <authorList>
            <consortium name="Lawrence Berkeley National Laboratory"/>
            <person name="Harder C.B."/>
            <person name="Miyauchi S."/>
            <person name="Viragh M."/>
            <person name="Kuo A."/>
            <person name="Thoen E."/>
            <person name="Andreopoulos B."/>
            <person name="Lu D."/>
            <person name="Skrede I."/>
            <person name="Drula E."/>
            <person name="Henrissat B."/>
            <person name="Morin E."/>
            <person name="Kohler A."/>
            <person name="Barry K."/>
            <person name="LaButti K."/>
            <person name="Morin E."/>
            <person name="Salamov A."/>
            <person name="Lipzen A."/>
            <person name="Mereny Z."/>
            <person name="Hegedus B."/>
            <person name="Baldrian P."/>
            <person name="Stursova M."/>
            <person name="Weitz H."/>
            <person name="Taylor A."/>
            <person name="Grigoriev I.V."/>
            <person name="Nagy L.G."/>
            <person name="Martin F."/>
            <person name="Kauserud H."/>
        </authorList>
    </citation>
    <scope>NUCLEOTIDE SEQUENCE</scope>
    <source>
        <strain evidence="2">CBHHK067</strain>
    </source>
</reference>
<gene>
    <name evidence="2" type="ORF">B0H17DRAFT_1125510</name>
</gene>
<proteinExistence type="predicted"/>
<dbReference type="Proteomes" id="UP001221757">
    <property type="component" value="Unassembled WGS sequence"/>
</dbReference>
<name>A0AAD7M9C6_MYCRO</name>
<protein>
    <submittedName>
        <fullName evidence="2">Uncharacterized protein</fullName>
    </submittedName>
</protein>
<dbReference type="AlphaFoldDB" id="A0AAD7M9C6"/>
<dbReference type="EMBL" id="JARKIE010000006">
    <property type="protein sequence ID" value="KAJ7706651.1"/>
    <property type="molecule type" value="Genomic_DNA"/>
</dbReference>
<sequence length="215" mass="23389">MSDGGDQGQCRKVDGQLPNTPEDVGTRILTRVVYVRPGRRSMMHLDAREGAAAPDSHRKMGTASSARQWVQEKKVATTINDHLHEGRGRPQIPKFICYESKRGGNPHGGSCIAPVVRDVGVQKMEREEGRSLAHATNAVGSYSRRCLGGPDSCERQSNPGHIPLLEPFPAVRPAPPAGNKMTDTGYKPGMICVIFAAKFEKNVKVLTGHNDADRN</sequence>
<keyword evidence="3" id="KW-1185">Reference proteome</keyword>
<comment type="caution">
    <text evidence="2">The sequence shown here is derived from an EMBL/GenBank/DDBJ whole genome shotgun (WGS) entry which is preliminary data.</text>
</comment>